<dbReference type="HOGENOM" id="CLU_2988523_0_0_9"/>
<dbReference type="RefSeq" id="WP_014254870.1">
    <property type="nucleotide sequence ID" value="NC_016627.1"/>
</dbReference>
<sequence>MLVNFDEMKKVDTPAIKSAITLWNTRLEAMKKAENMKDLICYLGTPVEWSDNCEGNV</sequence>
<reference evidence="1 2" key="2">
    <citation type="journal article" date="2012" name="Stand. Genomic Sci.">
        <title>Complete Genome Sequence of Clostridium clariflavum DSM 19732.</title>
        <authorList>
            <person name="Izquierdo J.A."/>
            <person name="Goodwin L."/>
            <person name="Davenport K.W."/>
            <person name="Teshima H."/>
            <person name="Bruce D."/>
            <person name="Detter C."/>
            <person name="Tapia R."/>
            <person name="Han S."/>
            <person name="Land M."/>
            <person name="Hauser L."/>
            <person name="Jeffries C.D."/>
            <person name="Han J."/>
            <person name="Pitluck S."/>
            <person name="Nolan M."/>
            <person name="Chen A."/>
            <person name="Huntemann M."/>
            <person name="Mavromatis K."/>
            <person name="Mikhailova N."/>
            <person name="Liolios K."/>
            <person name="Woyke T."/>
            <person name="Lynd L.R."/>
        </authorList>
    </citation>
    <scope>NUCLEOTIDE SEQUENCE [LARGE SCALE GENOMIC DNA]</scope>
    <source>
        <strain evidence="2">DSM 19732 / NBRC 101661 / EBR45</strain>
    </source>
</reference>
<dbReference type="KEGG" id="ccl:Clocl_1658"/>
<dbReference type="EMBL" id="CP003065">
    <property type="protein sequence ID" value="AEV68281.1"/>
    <property type="molecule type" value="Genomic_DNA"/>
</dbReference>
<evidence type="ECO:0000313" key="1">
    <source>
        <dbReference type="EMBL" id="AEV68281.1"/>
    </source>
</evidence>
<proteinExistence type="predicted"/>
<name>G8LSH7_ACECE</name>
<evidence type="ECO:0000313" key="2">
    <source>
        <dbReference type="Proteomes" id="UP000005435"/>
    </source>
</evidence>
<dbReference type="Proteomes" id="UP000005435">
    <property type="component" value="Chromosome"/>
</dbReference>
<accession>G8LSH7</accession>
<keyword evidence="2" id="KW-1185">Reference proteome</keyword>
<protein>
    <submittedName>
        <fullName evidence="1">Uncharacterized protein</fullName>
    </submittedName>
</protein>
<organism evidence="1 2">
    <name type="scientific">Acetivibrio clariflavus (strain DSM 19732 / NBRC 101661 / EBR45)</name>
    <name type="common">Clostridium clariflavum</name>
    <dbReference type="NCBI Taxonomy" id="720554"/>
    <lineage>
        <taxon>Bacteria</taxon>
        <taxon>Bacillati</taxon>
        <taxon>Bacillota</taxon>
        <taxon>Clostridia</taxon>
        <taxon>Eubacteriales</taxon>
        <taxon>Oscillospiraceae</taxon>
        <taxon>Acetivibrio</taxon>
    </lineage>
</organism>
<dbReference type="STRING" id="720554.Clocl_1658"/>
<dbReference type="AlphaFoldDB" id="G8LSH7"/>
<reference evidence="2" key="1">
    <citation type="submission" date="2011-12" db="EMBL/GenBank/DDBJ databases">
        <title>Complete sequence of Clostridium clariflavum DSM 19732.</title>
        <authorList>
            <consortium name="US DOE Joint Genome Institute"/>
            <person name="Lucas S."/>
            <person name="Han J."/>
            <person name="Lapidus A."/>
            <person name="Cheng J.-F."/>
            <person name="Goodwin L."/>
            <person name="Pitluck S."/>
            <person name="Peters L."/>
            <person name="Teshima H."/>
            <person name="Detter J.C."/>
            <person name="Han C."/>
            <person name="Tapia R."/>
            <person name="Land M."/>
            <person name="Hauser L."/>
            <person name="Kyrpides N."/>
            <person name="Ivanova N."/>
            <person name="Pagani I."/>
            <person name="Kitzmiller T."/>
            <person name="Lynd L."/>
            <person name="Izquierdo J."/>
            <person name="Woyke T."/>
        </authorList>
    </citation>
    <scope>NUCLEOTIDE SEQUENCE [LARGE SCALE GENOMIC DNA]</scope>
    <source>
        <strain evidence="2">DSM 19732 / NBRC 101661 / EBR45</strain>
    </source>
</reference>
<gene>
    <name evidence="1" type="ordered locus">Clocl_1658</name>
</gene>